<dbReference type="Proteomes" id="UP001590950">
    <property type="component" value="Unassembled WGS sequence"/>
</dbReference>
<feature type="region of interest" description="Disordered" evidence="1">
    <location>
        <begin position="1"/>
        <end position="179"/>
    </location>
</feature>
<feature type="region of interest" description="Disordered" evidence="1">
    <location>
        <begin position="215"/>
        <end position="260"/>
    </location>
</feature>
<protein>
    <submittedName>
        <fullName evidence="2">Uncharacterized protein</fullName>
    </submittedName>
</protein>
<name>A0ABR4AY73_9LECA</name>
<comment type="caution">
    <text evidence="2">The sequence shown here is derived from an EMBL/GenBank/DDBJ whole genome shotgun (WGS) entry which is preliminary data.</text>
</comment>
<proteinExistence type="predicted"/>
<sequence>MMIGSPVAAGKRPDFKQAQSGGMGWPRLIPIKDQQPQKPALSETSQLGHSSGTPSVQDPNEHTISPTTIEKPTPDDRPLSPIHGTAGSTHSIEDFGTSLIERPDPLGEGPSAPTIPASYAPESSKMASEQWPVESSIESPQAQEDSVSPSPMESAIPAGDRSYQLEEPTASAEPTIPVLTDPVPYYANPKIMVQRPSDSAFSDVSDPRTIDEVLANERRASSRESIPTAGDLAKVPPMPFPDRQLPETQTPGIKVPGVPGVLESVPALPRNRRVRKRSKALRKTRNIAARKPILKALLGRQLAEPTKQALRLLAKGEPVSIESLVVPVVS</sequence>
<evidence type="ECO:0000313" key="2">
    <source>
        <dbReference type="EMBL" id="KAL2048428.1"/>
    </source>
</evidence>
<feature type="compositionally biased region" description="Polar residues" evidence="1">
    <location>
        <begin position="34"/>
        <end position="70"/>
    </location>
</feature>
<evidence type="ECO:0000313" key="3">
    <source>
        <dbReference type="Proteomes" id="UP001590950"/>
    </source>
</evidence>
<reference evidence="2 3" key="1">
    <citation type="submission" date="2024-09" db="EMBL/GenBank/DDBJ databases">
        <title>Rethinking Asexuality: The Enigmatic Case of Functional Sexual Genes in Lepraria (Stereocaulaceae).</title>
        <authorList>
            <person name="Doellman M."/>
            <person name="Sun Y."/>
            <person name="Barcenas-Pena A."/>
            <person name="Lumbsch H.T."/>
            <person name="Grewe F."/>
        </authorList>
    </citation>
    <scope>NUCLEOTIDE SEQUENCE [LARGE SCALE GENOMIC DNA]</scope>
    <source>
        <strain evidence="2 3">Mercado 3170</strain>
    </source>
</reference>
<gene>
    <name evidence="2" type="ORF">N7G274_000339</name>
</gene>
<accession>A0ABR4AY73</accession>
<keyword evidence="3" id="KW-1185">Reference proteome</keyword>
<organism evidence="2 3">
    <name type="scientific">Stereocaulon virgatum</name>
    <dbReference type="NCBI Taxonomy" id="373712"/>
    <lineage>
        <taxon>Eukaryota</taxon>
        <taxon>Fungi</taxon>
        <taxon>Dikarya</taxon>
        <taxon>Ascomycota</taxon>
        <taxon>Pezizomycotina</taxon>
        <taxon>Lecanoromycetes</taxon>
        <taxon>OSLEUM clade</taxon>
        <taxon>Lecanoromycetidae</taxon>
        <taxon>Lecanorales</taxon>
        <taxon>Lecanorineae</taxon>
        <taxon>Stereocaulaceae</taxon>
        <taxon>Stereocaulon</taxon>
    </lineage>
</organism>
<evidence type="ECO:0000256" key="1">
    <source>
        <dbReference type="SAM" id="MobiDB-lite"/>
    </source>
</evidence>
<feature type="compositionally biased region" description="Polar residues" evidence="1">
    <location>
        <begin position="136"/>
        <end position="151"/>
    </location>
</feature>
<dbReference type="EMBL" id="JBEFKJ010000001">
    <property type="protein sequence ID" value="KAL2048428.1"/>
    <property type="molecule type" value="Genomic_DNA"/>
</dbReference>